<dbReference type="Pfam" id="PF00582">
    <property type="entry name" value="Usp"/>
    <property type="match status" value="1"/>
</dbReference>
<dbReference type="AlphaFoldDB" id="A0A0C2MSA0"/>
<sequence>MYRHPYTAKKVLFAVSEEPQCEKAFEYYAKNLHDKRDPVTLLNIVIPDISYTDGRLAPLGPDVLHLQYDQDEKYKKTEELLEGYLKKCQEMDLKCSKKALVLKTGKISDEIVSFAKEQADMIVMSGGRHSSFETLFLGSVTFNTIQKAMIPVLVIPKMEEEKSIK</sequence>
<reference evidence="2 3" key="1">
    <citation type="journal article" date="2014" name="Genome Biol. Evol.">
        <title>The genome of the myxosporean Thelohanellus kitauei shows adaptations to nutrient acquisition within its fish host.</title>
        <authorList>
            <person name="Yang Y."/>
            <person name="Xiong J."/>
            <person name="Zhou Z."/>
            <person name="Huo F."/>
            <person name="Miao W."/>
            <person name="Ran C."/>
            <person name="Liu Y."/>
            <person name="Zhang J."/>
            <person name="Feng J."/>
            <person name="Wang M."/>
            <person name="Wang M."/>
            <person name="Wang L."/>
            <person name="Yao B."/>
        </authorList>
    </citation>
    <scope>NUCLEOTIDE SEQUENCE [LARGE SCALE GENOMIC DNA]</scope>
    <source>
        <strain evidence="2">Wuqing</strain>
    </source>
</reference>
<protein>
    <recommendedName>
        <fullName evidence="1">UspA domain-containing protein</fullName>
    </recommendedName>
</protein>
<dbReference type="InterPro" id="IPR006015">
    <property type="entry name" value="Universal_stress_UspA"/>
</dbReference>
<keyword evidence="3" id="KW-1185">Reference proteome</keyword>
<name>A0A0C2MSA0_THEKT</name>
<dbReference type="Proteomes" id="UP000031668">
    <property type="component" value="Unassembled WGS sequence"/>
</dbReference>
<dbReference type="PANTHER" id="PTHR46989:SF3">
    <property type="entry name" value="USPA DOMAIN-CONTAINING PROTEIN"/>
    <property type="match status" value="1"/>
</dbReference>
<dbReference type="PANTHER" id="PTHR46989">
    <property type="entry name" value="USP DOMAIN-CONTAINING PROTEIN"/>
    <property type="match status" value="1"/>
</dbReference>
<evidence type="ECO:0000259" key="1">
    <source>
        <dbReference type="Pfam" id="PF00582"/>
    </source>
</evidence>
<evidence type="ECO:0000313" key="2">
    <source>
        <dbReference type="EMBL" id="KII70171.1"/>
    </source>
</evidence>
<dbReference type="InterPro" id="IPR014729">
    <property type="entry name" value="Rossmann-like_a/b/a_fold"/>
</dbReference>
<proteinExistence type="predicted"/>
<evidence type="ECO:0000313" key="3">
    <source>
        <dbReference type="Proteomes" id="UP000031668"/>
    </source>
</evidence>
<accession>A0A0C2MSA0</accession>
<organism evidence="2 3">
    <name type="scientific">Thelohanellus kitauei</name>
    <name type="common">Myxosporean</name>
    <dbReference type="NCBI Taxonomy" id="669202"/>
    <lineage>
        <taxon>Eukaryota</taxon>
        <taxon>Metazoa</taxon>
        <taxon>Cnidaria</taxon>
        <taxon>Myxozoa</taxon>
        <taxon>Myxosporea</taxon>
        <taxon>Bivalvulida</taxon>
        <taxon>Platysporina</taxon>
        <taxon>Myxobolidae</taxon>
        <taxon>Thelohanellus</taxon>
    </lineage>
</organism>
<dbReference type="EMBL" id="JWZT01002159">
    <property type="protein sequence ID" value="KII70171.1"/>
    <property type="molecule type" value="Genomic_DNA"/>
</dbReference>
<dbReference type="InterPro" id="IPR006016">
    <property type="entry name" value="UspA"/>
</dbReference>
<gene>
    <name evidence="2" type="ORF">RF11_01624</name>
</gene>
<feature type="domain" description="UspA" evidence="1">
    <location>
        <begin position="9"/>
        <end position="156"/>
    </location>
</feature>
<dbReference type="OrthoDB" id="5954606at2759"/>
<dbReference type="PRINTS" id="PR01438">
    <property type="entry name" value="UNVRSLSTRESS"/>
</dbReference>
<dbReference type="Gene3D" id="3.40.50.620">
    <property type="entry name" value="HUPs"/>
    <property type="match status" value="1"/>
</dbReference>
<comment type="caution">
    <text evidence="2">The sequence shown here is derived from an EMBL/GenBank/DDBJ whole genome shotgun (WGS) entry which is preliminary data.</text>
</comment>
<dbReference type="CDD" id="cd23659">
    <property type="entry name" value="USP_At3g01520-like"/>
    <property type="match status" value="1"/>
</dbReference>
<dbReference type="SUPFAM" id="SSF52402">
    <property type="entry name" value="Adenine nucleotide alpha hydrolases-like"/>
    <property type="match status" value="1"/>
</dbReference>